<dbReference type="Pfam" id="PF01909">
    <property type="entry name" value="NTP_transf_2"/>
    <property type="match status" value="1"/>
</dbReference>
<dbReference type="Gene3D" id="1.10.260.40">
    <property type="entry name" value="lambda repressor-like DNA-binding domains"/>
    <property type="match status" value="1"/>
</dbReference>
<keyword evidence="3" id="KW-0808">Transferase</keyword>
<dbReference type="SMART" id="SM00530">
    <property type="entry name" value="HTH_XRE"/>
    <property type="match status" value="1"/>
</dbReference>
<keyword evidence="6" id="KW-0547">Nucleotide-binding</keyword>
<dbReference type="GO" id="GO:0046872">
    <property type="term" value="F:metal ion binding"/>
    <property type="evidence" value="ECO:0007669"/>
    <property type="project" value="UniProtKB-KW"/>
</dbReference>
<evidence type="ECO:0000313" key="12">
    <source>
        <dbReference type="Proteomes" id="UP000019753"/>
    </source>
</evidence>
<dbReference type="InterPro" id="IPR001387">
    <property type="entry name" value="Cro/C1-type_HTH"/>
</dbReference>
<evidence type="ECO:0000256" key="1">
    <source>
        <dbReference type="ARBA" id="ARBA00001946"/>
    </source>
</evidence>
<accession>A0A021VNP7</accession>
<evidence type="ECO:0000313" key="11">
    <source>
        <dbReference type="EMBL" id="EYR62728.1"/>
    </source>
</evidence>
<feature type="domain" description="HTH cro/C1-type" evidence="10">
    <location>
        <begin position="7"/>
        <end position="61"/>
    </location>
</feature>
<comment type="similarity">
    <text evidence="9">Belongs to the MntA antitoxin family.</text>
</comment>
<name>A0A021VNP7_9CELL</name>
<dbReference type="PANTHER" id="PTHR33571">
    <property type="entry name" value="SSL8005 PROTEIN"/>
    <property type="match status" value="1"/>
</dbReference>
<evidence type="ECO:0000256" key="3">
    <source>
        <dbReference type="ARBA" id="ARBA00022679"/>
    </source>
</evidence>
<keyword evidence="4" id="KW-0548">Nucleotidyltransferase</keyword>
<evidence type="ECO:0000256" key="7">
    <source>
        <dbReference type="ARBA" id="ARBA00022840"/>
    </source>
</evidence>
<dbReference type="Pfam" id="PF01381">
    <property type="entry name" value="HTH_3"/>
    <property type="match status" value="1"/>
</dbReference>
<protein>
    <submittedName>
        <fullName evidence="11">DNA polymerase subunit beta</fullName>
    </submittedName>
</protein>
<dbReference type="PROSITE" id="PS50943">
    <property type="entry name" value="HTH_CROC1"/>
    <property type="match status" value="1"/>
</dbReference>
<dbReference type="PANTHER" id="PTHR33571:SF12">
    <property type="entry name" value="BSL3053 PROTEIN"/>
    <property type="match status" value="1"/>
</dbReference>
<dbReference type="InterPro" id="IPR043519">
    <property type="entry name" value="NT_sf"/>
</dbReference>
<evidence type="ECO:0000256" key="2">
    <source>
        <dbReference type="ARBA" id="ARBA00022649"/>
    </source>
</evidence>
<keyword evidence="12" id="KW-1185">Reference proteome</keyword>
<dbReference type="InterPro" id="IPR010982">
    <property type="entry name" value="Lambda_DNA-bd_dom_sf"/>
</dbReference>
<evidence type="ECO:0000256" key="8">
    <source>
        <dbReference type="ARBA" id="ARBA00022842"/>
    </source>
</evidence>
<evidence type="ECO:0000256" key="5">
    <source>
        <dbReference type="ARBA" id="ARBA00022723"/>
    </source>
</evidence>
<dbReference type="SUPFAM" id="SSF47413">
    <property type="entry name" value="lambda repressor-like DNA-binding domains"/>
    <property type="match status" value="1"/>
</dbReference>
<dbReference type="GO" id="GO:0003677">
    <property type="term" value="F:DNA binding"/>
    <property type="evidence" value="ECO:0007669"/>
    <property type="project" value="InterPro"/>
</dbReference>
<organism evidence="11 12">
    <name type="scientific">Actinotalea ferrariae CF5-4</name>
    <dbReference type="NCBI Taxonomy" id="948458"/>
    <lineage>
        <taxon>Bacteria</taxon>
        <taxon>Bacillati</taxon>
        <taxon>Actinomycetota</taxon>
        <taxon>Actinomycetes</taxon>
        <taxon>Micrococcales</taxon>
        <taxon>Cellulomonadaceae</taxon>
        <taxon>Actinotalea</taxon>
    </lineage>
</organism>
<proteinExistence type="inferred from homology"/>
<dbReference type="GO" id="GO:0016779">
    <property type="term" value="F:nucleotidyltransferase activity"/>
    <property type="evidence" value="ECO:0007669"/>
    <property type="project" value="UniProtKB-KW"/>
</dbReference>
<dbReference type="Proteomes" id="UP000019753">
    <property type="component" value="Unassembled WGS sequence"/>
</dbReference>
<sequence length="169" mass="17778">MDAATLIRTTREAARLSQDALAARAGTSQPAVSRYESGASSPSVETLDRLLAAMGARLELRAAAAPRRLDVRTPRMAKLRANRDRVRRIVHRHGASNVRIFGSVARGEDGPGSDVDLLVDLDVRTHGLLPLGAIADELSALLGERVDVAPASALAPHVADAALAEAVPL</sequence>
<dbReference type="SUPFAM" id="SSF81301">
    <property type="entry name" value="Nucleotidyltransferase"/>
    <property type="match status" value="1"/>
</dbReference>
<keyword evidence="8" id="KW-0460">Magnesium</keyword>
<dbReference type="AlphaFoldDB" id="A0A021VNP7"/>
<dbReference type="EMBL" id="AXCW01000180">
    <property type="protein sequence ID" value="EYR62728.1"/>
    <property type="molecule type" value="Genomic_DNA"/>
</dbReference>
<keyword evidence="2" id="KW-1277">Toxin-antitoxin system</keyword>
<dbReference type="RefSeq" id="WP_034227316.1">
    <property type="nucleotide sequence ID" value="NZ_AXCW01000180.1"/>
</dbReference>
<comment type="caution">
    <text evidence="11">The sequence shown here is derived from an EMBL/GenBank/DDBJ whole genome shotgun (WGS) entry which is preliminary data.</text>
</comment>
<dbReference type="InterPro" id="IPR002934">
    <property type="entry name" value="Polymerase_NTP_transf_dom"/>
</dbReference>
<gene>
    <name evidence="11" type="ORF">N866_05650</name>
</gene>
<dbReference type="GO" id="GO:0005524">
    <property type="term" value="F:ATP binding"/>
    <property type="evidence" value="ECO:0007669"/>
    <property type="project" value="UniProtKB-KW"/>
</dbReference>
<comment type="cofactor">
    <cofactor evidence="1">
        <name>Mg(2+)</name>
        <dbReference type="ChEBI" id="CHEBI:18420"/>
    </cofactor>
</comment>
<evidence type="ECO:0000256" key="9">
    <source>
        <dbReference type="ARBA" id="ARBA00038276"/>
    </source>
</evidence>
<dbReference type="InterPro" id="IPR052038">
    <property type="entry name" value="Type-VII_TA_antitoxin"/>
</dbReference>
<evidence type="ECO:0000259" key="10">
    <source>
        <dbReference type="PROSITE" id="PS50943"/>
    </source>
</evidence>
<reference evidence="11 12" key="1">
    <citation type="submission" date="2014-01" db="EMBL/GenBank/DDBJ databases">
        <title>Actinotalea ferrariae CF5-4.</title>
        <authorList>
            <person name="Chen F."/>
            <person name="Li Y."/>
            <person name="Wang G."/>
        </authorList>
    </citation>
    <scope>NUCLEOTIDE SEQUENCE [LARGE SCALE GENOMIC DNA]</scope>
    <source>
        <strain evidence="11 12">CF5-4</strain>
    </source>
</reference>
<evidence type="ECO:0000256" key="4">
    <source>
        <dbReference type="ARBA" id="ARBA00022695"/>
    </source>
</evidence>
<keyword evidence="7" id="KW-0067">ATP-binding</keyword>
<keyword evidence="5" id="KW-0479">Metal-binding</keyword>
<dbReference type="OrthoDB" id="9803128at2"/>
<evidence type="ECO:0000256" key="6">
    <source>
        <dbReference type="ARBA" id="ARBA00022741"/>
    </source>
</evidence>
<dbReference type="CDD" id="cd00093">
    <property type="entry name" value="HTH_XRE"/>
    <property type="match status" value="1"/>
</dbReference>
<dbReference type="Gene3D" id="3.30.460.10">
    <property type="entry name" value="Beta Polymerase, domain 2"/>
    <property type="match status" value="1"/>
</dbReference>